<comment type="subcellular location">
    <subcellularLocation>
        <location evidence="1">Cytoplasm</location>
    </subcellularLocation>
</comment>
<dbReference type="PROSITE" id="PS51096">
    <property type="entry name" value="PTS_EIIA_TYPE_4"/>
    <property type="match status" value="1"/>
</dbReference>
<evidence type="ECO:0000313" key="10">
    <source>
        <dbReference type="Proteomes" id="UP000609849"/>
    </source>
</evidence>
<dbReference type="CDD" id="cd00006">
    <property type="entry name" value="PTS_IIA_man"/>
    <property type="match status" value="1"/>
</dbReference>
<organism evidence="9 10">
    <name type="scientific">Romboutsia faecis</name>
    <dbReference type="NCBI Taxonomy" id="2764597"/>
    <lineage>
        <taxon>Bacteria</taxon>
        <taxon>Bacillati</taxon>
        <taxon>Bacillota</taxon>
        <taxon>Clostridia</taxon>
        <taxon>Peptostreptococcales</taxon>
        <taxon>Peptostreptococcaceae</taxon>
        <taxon>Romboutsia</taxon>
    </lineage>
</organism>
<dbReference type="Pfam" id="PF03610">
    <property type="entry name" value="EIIA-man"/>
    <property type="match status" value="1"/>
</dbReference>
<proteinExistence type="predicted"/>
<dbReference type="InterPro" id="IPR004701">
    <property type="entry name" value="PTS_EIIA_man-typ"/>
</dbReference>
<evidence type="ECO:0000256" key="7">
    <source>
        <dbReference type="ARBA" id="ARBA00022777"/>
    </source>
</evidence>
<dbReference type="PANTHER" id="PTHR33799">
    <property type="entry name" value="PTS PERMEASE-RELATED-RELATED"/>
    <property type="match status" value="1"/>
</dbReference>
<dbReference type="SUPFAM" id="SSF53062">
    <property type="entry name" value="PTS system fructose IIA component-like"/>
    <property type="match status" value="1"/>
</dbReference>
<keyword evidence="5" id="KW-0808">Transferase</keyword>
<evidence type="ECO:0000256" key="6">
    <source>
        <dbReference type="ARBA" id="ARBA00022683"/>
    </source>
</evidence>
<dbReference type="InterPro" id="IPR033887">
    <property type="entry name" value="PTS_IIA_man"/>
</dbReference>
<name>A0ABR7JPV8_9FIRM</name>
<keyword evidence="4 9" id="KW-0762">Sugar transport</keyword>
<evidence type="ECO:0000256" key="1">
    <source>
        <dbReference type="ARBA" id="ARBA00004496"/>
    </source>
</evidence>
<dbReference type="EMBL" id="JACRWE010000004">
    <property type="protein sequence ID" value="MBC5996949.1"/>
    <property type="molecule type" value="Genomic_DNA"/>
</dbReference>
<protein>
    <submittedName>
        <fullName evidence="9">PTS sugar transporter subunit IIA</fullName>
    </submittedName>
</protein>
<dbReference type="InterPro" id="IPR051471">
    <property type="entry name" value="Bacterial_PTS_sugar_comp"/>
</dbReference>
<accession>A0ABR7JPV8</accession>
<dbReference type="InterPro" id="IPR036662">
    <property type="entry name" value="PTS_EIIA_man-typ_sf"/>
</dbReference>
<evidence type="ECO:0000256" key="3">
    <source>
        <dbReference type="ARBA" id="ARBA00022490"/>
    </source>
</evidence>
<reference evidence="9 10" key="1">
    <citation type="submission" date="2020-08" db="EMBL/GenBank/DDBJ databases">
        <authorList>
            <person name="Liu C."/>
            <person name="Sun Q."/>
        </authorList>
    </citation>
    <scope>NUCLEOTIDE SEQUENCE [LARGE SCALE GENOMIC DNA]</scope>
    <source>
        <strain evidence="9 10">NSJ-18</strain>
    </source>
</reference>
<gene>
    <name evidence="9" type="ORF">H8923_09265</name>
</gene>
<keyword evidence="7" id="KW-0418">Kinase</keyword>
<keyword evidence="6" id="KW-0598">Phosphotransferase system</keyword>
<evidence type="ECO:0000313" key="9">
    <source>
        <dbReference type="EMBL" id="MBC5996949.1"/>
    </source>
</evidence>
<feature type="domain" description="PTS EIIA type-4" evidence="8">
    <location>
        <begin position="1"/>
        <end position="142"/>
    </location>
</feature>
<keyword evidence="3" id="KW-0963">Cytoplasm</keyword>
<evidence type="ECO:0000259" key="8">
    <source>
        <dbReference type="PROSITE" id="PS51096"/>
    </source>
</evidence>
<keyword evidence="10" id="KW-1185">Reference proteome</keyword>
<sequence>MNGIIIIGHGNFGSGLNSTLEIIAGKYDFVKYGDFTSEKSPEEFKAEVRLELEKLRDKDKIFFFTDVVGGTPFKVACELKLEDDRIEVFYGTNMAMIIETCMNSQFDIELDNDSIAKIGKSNIDSFKLTKKNQAQEMAEEGI</sequence>
<dbReference type="Proteomes" id="UP000609849">
    <property type="component" value="Unassembled WGS sequence"/>
</dbReference>
<dbReference type="RefSeq" id="WP_153972308.1">
    <property type="nucleotide sequence ID" value="NZ_JACRWE010000004.1"/>
</dbReference>
<comment type="caution">
    <text evidence="9">The sequence shown here is derived from an EMBL/GenBank/DDBJ whole genome shotgun (WGS) entry which is preliminary data.</text>
</comment>
<evidence type="ECO:0000256" key="5">
    <source>
        <dbReference type="ARBA" id="ARBA00022679"/>
    </source>
</evidence>
<evidence type="ECO:0000256" key="4">
    <source>
        <dbReference type="ARBA" id="ARBA00022597"/>
    </source>
</evidence>
<evidence type="ECO:0000256" key="2">
    <source>
        <dbReference type="ARBA" id="ARBA00022448"/>
    </source>
</evidence>
<dbReference type="PANTHER" id="PTHR33799:SF1">
    <property type="entry name" value="PTS SYSTEM MANNOSE-SPECIFIC EIIAB COMPONENT-RELATED"/>
    <property type="match status" value="1"/>
</dbReference>
<keyword evidence="2" id="KW-0813">Transport</keyword>
<dbReference type="Gene3D" id="3.40.50.510">
    <property type="entry name" value="Phosphotransferase system, mannose-type IIA component"/>
    <property type="match status" value="1"/>
</dbReference>